<keyword evidence="5" id="KW-0964">Secreted</keyword>
<proteinExistence type="inferred from homology"/>
<keyword evidence="13" id="KW-0472">Membrane</keyword>
<dbReference type="STRING" id="3775.A0A1Q3D0P7"/>
<dbReference type="AlphaFoldDB" id="A0A1Q3D0P7"/>
<comment type="similarity">
    <text evidence="2 12">Belongs to the glycosyl hydrolase 28 family.</text>
</comment>
<dbReference type="GO" id="GO:0004650">
    <property type="term" value="F:polygalacturonase activity"/>
    <property type="evidence" value="ECO:0007669"/>
    <property type="project" value="UniProtKB-EC"/>
</dbReference>
<organism evidence="14 15">
    <name type="scientific">Cephalotus follicularis</name>
    <name type="common">Albany pitcher plant</name>
    <dbReference type="NCBI Taxonomy" id="3775"/>
    <lineage>
        <taxon>Eukaryota</taxon>
        <taxon>Viridiplantae</taxon>
        <taxon>Streptophyta</taxon>
        <taxon>Embryophyta</taxon>
        <taxon>Tracheophyta</taxon>
        <taxon>Spermatophyta</taxon>
        <taxon>Magnoliopsida</taxon>
        <taxon>eudicotyledons</taxon>
        <taxon>Gunneridae</taxon>
        <taxon>Pentapetalae</taxon>
        <taxon>rosids</taxon>
        <taxon>fabids</taxon>
        <taxon>Oxalidales</taxon>
        <taxon>Cephalotaceae</taxon>
        <taxon>Cephalotus</taxon>
    </lineage>
</organism>
<reference evidence="15" key="1">
    <citation type="submission" date="2016-04" db="EMBL/GenBank/DDBJ databases">
        <title>Cephalotus genome sequencing.</title>
        <authorList>
            <person name="Fukushima K."/>
            <person name="Hasebe M."/>
            <person name="Fang X."/>
        </authorList>
    </citation>
    <scope>NUCLEOTIDE SEQUENCE [LARGE SCALE GENOMIC DNA]</scope>
    <source>
        <strain evidence="15">cv. St1</strain>
    </source>
</reference>
<keyword evidence="7 12" id="KW-0378">Hydrolase</keyword>
<dbReference type="Pfam" id="PF00295">
    <property type="entry name" value="Glyco_hydro_28"/>
    <property type="match status" value="1"/>
</dbReference>
<evidence type="ECO:0000256" key="1">
    <source>
        <dbReference type="ARBA" id="ARBA00004191"/>
    </source>
</evidence>
<evidence type="ECO:0000256" key="10">
    <source>
        <dbReference type="ARBA" id="ARBA00034074"/>
    </source>
</evidence>
<protein>
    <recommendedName>
        <fullName evidence="3">endo-polygalacturonase</fullName>
        <ecNumber evidence="3">3.2.1.15</ecNumber>
    </recommendedName>
</protein>
<dbReference type="SUPFAM" id="SSF51126">
    <property type="entry name" value="Pectin lyase-like"/>
    <property type="match status" value="1"/>
</dbReference>
<dbReference type="GO" id="GO:0009830">
    <property type="term" value="P:cell wall modification involved in abscission"/>
    <property type="evidence" value="ECO:0007669"/>
    <property type="project" value="UniProtKB-ARBA"/>
</dbReference>
<dbReference type="InterPro" id="IPR000743">
    <property type="entry name" value="Glyco_hydro_28"/>
</dbReference>
<name>A0A1Q3D0P7_CEPFO</name>
<dbReference type="FunFam" id="2.160.20.10:FF:000028">
    <property type="entry name" value="Polygalacturonase QRT2"/>
    <property type="match status" value="1"/>
</dbReference>
<evidence type="ECO:0000256" key="7">
    <source>
        <dbReference type="ARBA" id="ARBA00022801"/>
    </source>
</evidence>
<dbReference type="EMBL" id="BDDD01003790">
    <property type="protein sequence ID" value="GAV86059.1"/>
    <property type="molecule type" value="Genomic_DNA"/>
</dbReference>
<feature type="transmembrane region" description="Helical" evidence="13">
    <location>
        <begin position="7"/>
        <end position="28"/>
    </location>
</feature>
<evidence type="ECO:0000313" key="15">
    <source>
        <dbReference type="Proteomes" id="UP000187406"/>
    </source>
</evidence>
<comment type="caution">
    <text evidence="14">The sequence shown here is derived from an EMBL/GenBank/DDBJ whole genome shotgun (WGS) entry which is preliminary data.</text>
</comment>
<dbReference type="PROSITE" id="PS00502">
    <property type="entry name" value="POLYGALACTURONASE"/>
    <property type="match status" value="1"/>
</dbReference>
<dbReference type="InterPro" id="IPR006626">
    <property type="entry name" value="PbH1"/>
</dbReference>
<evidence type="ECO:0000256" key="8">
    <source>
        <dbReference type="ARBA" id="ARBA00023295"/>
    </source>
</evidence>
<evidence type="ECO:0000313" key="14">
    <source>
        <dbReference type="EMBL" id="GAV86059.1"/>
    </source>
</evidence>
<dbReference type="GO" id="GO:0005975">
    <property type="term" value="P:carbohydrate metabolic process"/>
    <property type="evidence" value="ECO:0007669"/>
    <property type="project" value="InterPro"/>
</dbReference>
<dbReference type="PANTHER" id="PTHR31375">
    <property type="match status" value="1"/>
</dbReference>
<accession>A0A1Q3D0P7</accession>
<dbReference type="InterPro" id="IPR011050">
    <property type="entry name" value="Pectin_lyase_fold/virulence"/>
</dbReference>
<comment type="catalytic activity">
    <reaction evidence="10">
        <text>(1,4-alpha-D-galacturonosyl)n+m + H2O = (1,4-alpha-D-galacturonosyl)n + (1,4-alpha-D-galacturonosyl)m.</text>
        <dbReference type="EC" id="3.2.1.15"/>
    </reaction>
</comment>
<evidence type="ECO:0000256" key="11">
    <source>
        <dbReference type="PROSITE-ProRule" id="PRU10052"/>
    </source>
</evidence>
<evidence type="ECO:0000256" key="9">
    <source>
        <dbReference type="ARBA" id="ARBA00023316"/>
    </source>
</evidence>
<gene>
    <name evidence="14" type="ORF">CFOL_v3_29492</name>
</gene>
<feature type="active site" evidence="11">
    <location>
        <position position="282"/>
    </location>
</feature>
<sequence>MYLKSQCCFIVPPFIILISLIPFCFSSYSQEDPYFITSSNQNNNHKLTFAPLLDNQANAASTAPKLVNVDDYGAKGDGTDDSEAFNNAWKEFCSCKGSVLVVPDDRSYHLKPITFEGPCQSDLIFKIYGTIKASTKQLDYQEDRRHWLHFKNLENFSVEGGGTINGNGQKWWNDSCKINKSLVNFVMQAITFSDCTNLIVANLRIKNAQQMHLTFNKSVNVKASNLMVIAPGKSPNTDGIHVTETQNIHIQNCVIRTGDDCISIVSGSKNVKATNIICGPGHGISIGSLGSKNSEGNVSNVLVDGAKMSNTSNGVRIKTWQGGSGYAKNIIFQNIVMDNVTNPIIIDQNYCDQDEPCKEQPSAVQVSNVVYKNIQGTSASKEAITFDCSNTSPCQGISLQNVHLALEDAEHGSADGSCANVNLTSRGMVSPKCS</sequence>
<evidence type="ECO:0000256" key="2">
    <source>
        <dbReference type="ARBA" id="ARBA00008834"/>
    </source>
</evidence>
<dbReference type="Gene3D" id="2.160.20.10">
    <property type="entry name" value="Single-stranded right-handed beta-helix, Pectin lyase-like"/>
    <property type="match status" value="1"/>
</dbReference>
<dbReference type="EC" id="3.2.1.15" evidence="3"/>
<dbReference type="OrthoDB" id="187139at2759"/>
<dbReference type="SMART" id="SM00710">
    <property type="entry name" value="PbH1"/>
    <property type="match status" value="5"/>
</dbReference>
<keyword evidence="8 12" id="KW-0326">Glycosidase</keyword>
<evidence type="ECO:0000256" key="3">
    <source>
        <dbReference type="ARBA" id="ARBA00012736"/>
    </source>
</evidence>
<evidence type="ECO:0000256" key="12">
    <source>
        <dbReference type="RuleBase" id="RU361169"/>
    </source>
</evidence>
<keyword evidence="15" id="KW-1185">Reference proteome</keyword>
<evidence type="ECO:0000256" key="13">
    <source>
        <dbReference type="SAM" id="Phobius"/>
    </source>
</evidence>
<dbReference type="GO" id="GO:0009901">
    <property type="term" value="P:anther dehiscence"/>
    <property type="evidence" value="ECO:0007669"/>
    <property type="project" value="UniProtKB-ARBA"/>
</dbReference>
<dbReference type="GO" id="GO:0010047">
    <property type="term" value="P:fruit dehiscence"/>
    <property type="evidence" value="ECO:0007669"/>
    <property type="project" value="UniProtKB-ARBA"/>
</dbReference>
<dbReference type="Proteomes" id="UP000187406">
    <property type="component" value="Unassembled WGS sequence"/>
</dbReference>
<keyword evidence="9" id="KW-0961">Cell wall biogenesis/degradation</keyword>
<evidence type="ECO:0000256" key="4">
    <source>
        <dbReference type="ARBA" id="ARBA00022512"/>
    </source>
</evidence>
<keyword evidence="13" id="KW-1133">Transmembrane helix</keyword>
<dbReference type="InParanoid" id="A0A1Q3D0P7"/>
<keyword evidence="6" id="KW-0732">Signal</keyword>
<dbReference type="InterPro" id="IPR012334">
    <property type="entry name" value="Pectin_lyas_fold"/>
</dbReference>
<keyword evidence="13" id="KW-0812">Transmembrane</keyword>
<comment type="subcellular location">
    <subcellularLocation>
        <location evidence="1">Secreted</location>
        <location evidence="1">Cell wall</location>
    </subcellularLocation>
</comment>
<dbReference type="FunCoup" id="A0A1Q3D0P7">
    <property type="interactions" value="56"/>
</dbReference>
<evidence type="ECO:0000256" key="5">
    <source>
        <dbReference type="ARBA" id="ARBA00022525"/>
    </source>
</evidence>
<evidence type="ECO:0000256" key="6">
    <source>
        <dbReference type="ARBA" id="ARBA00022729"/>
    </source>
</evidence>
<keyword evidence="4" id="KW-0134">Cell wall</keyword>